<feature type="compositionally biased region" description="Basic and acidic residues" evidence="1">
    <location>
        <begin position="216"/>
        <end position="229"/>
    </location>
</feature>
<dbReference type="EMBL" id="AJ632322">
    <property type="protein sequence ID" value="CAG17475.1"/>
    <property type="molecule type" value="Genomic_DNA"/>
</dbReference>
<feature type="compositionally biased region" description="Polar residues" evidence="1">
    <location>
        <begin position="264"/>
        <end position="281"/>
    </location>
</feature>
<feature type="compositionally biased region" description="Polar residues" evidence="1">
    <location>
        <begin position="894"/>
        <end position="903"/>
    </location>
</feature>
<dbReference type="RefSeq" id="YP_184853.1">
    <property type="nucleotide sequence ID" value="NC_006651.1"/>
</dbReference>
<evidence type="ECO:0000259" key="2">
    <source>
        <dbReference type="PROSITE" id="PS51457"/>
    </source>
</evidence>
<evidence type="ECO:0000313" key="4">
    <source>
        <dbReference type="Proteomes" id="UP000203537"/>
    </source>
</evidence>
<dbReference type="GeneID" id="3238898"/>
<evidence type="ECO:0000313" key="3">
    <source>
        <dbReference type="EMBL" id="CAG17475.1"/>
    </source>
</evidence>
<dbReference type="Pfam" id="PF10523">
    <property type="entry name" value="BEN"/>
    <property type="match status" value="1"/>
</dbReference>
<feature type="compositionally biased region" description="Polar residues" evidence="1">
    <location>
        <begin position="230"/>
        <end position="239"/>
    </location>
</feature>
<feature type="region of interest" description="Disordered" evidence="1">
    <location>
        <begin position="894"/>
        <end position="941"/>
    </location>
</feature>
<name>Q5ZNY3_9VIRU</name>
<dbReference type="KEGG" id="vg:3238898"/>
<dbReference type="Proteomes" id="UP000203537">
    <property type="component" value="Genome"/>
</dbReference>
<feature type="compositionally biased region" description="Polar residues" evidence="1">
    <location>
        <begin position="920"/>
        <end position="937"/>
    </location>
</feature>
<feature type="region of interest" description="Disordered" evidence="1">
    <location>
        <begin position="414"/>
        <end position="437"/>
    </location>
</feature>
<organism evidence="3 4">
    <name type="scientific">Bracoviriform congregatae</name>
    <dbReference type="NCBI Taxonomy" id="39640"/>
    <lineage>
        <taxon>Viruses</taxon>
        <taxon>Viruses incertae sedis</taxon>
        <taxon>Polydnaviriformidae</taxon>
        <taxon>Bracoviriform</taxon>
    </lineage>
</organism>
<protein>
    <recommendedName>
        <fullName evidence="2">BEN domain-containing protein</fullName>
    </recommendedName>
</protein>
<feature type="compositionally biased region" description="Basic and acidic residues" evidence="1">
    <location>
        <begin position="908"/>
        <end position="918"/>
    </location>
</feature>
<accession>Q5ZNY3</accession>
<feature type="region of interest" description="Disordered" evidence="1">
    <location>
        <begin position="578"/>
        <end position="627"/>
    </location>
</feature>
<feature type="compositionally biased region" description="Polar residues" evidence="1">
    <location>
        <begin position="416"/>
        <end position="437"/>
    </location>
</feature>
<proteinExistence type="predicted"/>
<feature type="compositionally biased region" description="Low complexity" evidence="1">
    <location>
        <begin position="168"/>
        <end position="179"/>
    </location>
</feature>
<feature type="region of interest" description="Disordered" evidence="1">
    <location>
        <begin position="791"/>
        <end position="833"/>
    </location>
</feature>
<dbReference type="GO" id="GO:0003677">
    <property type="term" value="F:DNA binding"/>
    <property type="evidence" value="ECO:0007669"/>
    <property type="project" value="InterPro"/>
</dbReference>
<reference evidence="3 4" key="1">
    <citation type="journal article" date="2004" name="Science">
        <title>Genome sequence of a polydnavirus: insights into symbiotic virus evolution.</title>
        <authorList>
            <person name="Espagne E."/>
            <person name="Dupuy C."/>
            <person name="Huguet E."/>
            <person name="Cattolico L."/>
            <person name="Provost B."/>
            <person name="Martins N."/>
            <person name="Poirie M."/>
            <person name="Periquet G."/>
            <person name="Drezen J.M."/>
        </authorList>
    </citation>
    <scope>NUCLEOTIDE SEQUENCE [LARGE SCALE GENOMIC DNA]</scope>
</reference>
<feature type="compositionally biased region" description="Polar residues" evidence="1">
    <location>
        <begin position="822"/>
        <end position="831"/>
    </location>
</feature>
<feature type="region of interest" description="Disordered" evidence="1">
    <location>
        <begin position="161"/>
        <end position="188"/>
    </location>
</feature>
<feature type="compositionally biased region" description="Polar residues" evidence="1">
    <location>
        <begin position="290"/>
        <end position="299"/>
    </location>
</feature>
<feature type="compositionally biased region" description="Low complexity" evidence="1">
    <location>
        <begin position="583"/>
        <end position="597"/>
    </location>
</feature>
<feature type="region of interest" description="Disordered" evidence="1">
    <location>
        <begin position="205"/>
        <end position="299"/>
    </location>
</feature>
<sequence>MTRKNDNKRAFYVVQFIELPFESIDDYVCVPNTWLIVRKATDDKVVVAYPKDEDPFDTRDRVKRKERYNDEWRFYLASIKYESNSYSDAEFWIATRNDYGPLVEEKSKPTKLPQKPSVNEKFLNAIQNRMSESNDNFRKPLPILSIKRPGKSISKKEIEEKRLKQDESAPSSSAVVNNAKVETRSSKRKQSVIILDNQSMECCPTEESSVASYADKSTEPRSKTPRTEQTEQTLSSSVTDVDKRTKVINIDDEDHSQLVKKPDQNNSMSQANPSSNTTDVSMTAAKPSTAAEQSTQPNQYNHQEYIPDRSSLSNFQLQIKNVRSLANVDDHKQLVHDVPCQKLSTSYEGLDSLKISAHLYRHMNGGRRLIPIQKQVEKKLRPTKMERNLAIATQNPSNSIDQTRHLLTRSVEQPPVVTQNQSQNDPRVSRTHTGNNRDQIARLRSIGMTPQEINGTRMNLKTPTDLAAVDPRNVFQSVNNAAAISQQLSSLSHNPPSYIRVSDGHQNSVAHEQYYAHSYQNQYLPTNRDNLQQERVQGSSESNTYDHRPTSQTINMRIPSIRQNSIHFSNPTYQTPEFAQQKQMQPNQLDSQQQPQRPKLRIGISIKPKNRKQMPSLQGVTKKTPPPILTNALNSIRQKLSTTHNDFLLNNPQLQARMSPRFTGENNVDLTTSPQNIIASETSERQNTEWPGHPIYQPSRIQHTTAHENRYQNLYRQEQIVNHSTQTNSETKRVPFMDDATGLSVTGSHLNVMENACQTDECMVDETLSPYHAVTSDSDAVTDQEVISDHEMSTDEAPAETTNNVYGTANDPGHGSADRPTAAQNSTSTNHQTHRKIILEQQMLDNFATLFTQMGSTLCYTTDMYNTLRSSILDTAKTYKKLLGAVEQFNTAGNAASNASPSINLRPESPRSPEERHTKVTPSASFSNQDQHSNDVANKTPKKKHNKLYRFVLPPEYDAYDTRWTLKYRSNLPGLVELMPQSGVYVSYGDLKYCQQVSKDCKSLARRLLPQVFNRNALSVCSSMSEKAQASNNVGSTIRPDLDDHACSVLLNFVLQHGLQRGWNTDLQPILSTLHSKMQEIRFKYGVMVEC</sequence>
<dbReference type="PROSITE" id="PS51457">
    <property type="entry name" value="BEN"/>
    <property type="match status" value="1"/>
</dbReference>
<feature type="domain" description="BEN" evidence="2">
    <location>
        <begin position="981"/>
        <end position="1085"/>
    </location>
</feature>
<gene>
    <name evidence="3" type="ORF">CcBV_20.2</name>
</gene>
<evidence type="ECO:0000256" key="1">
    <source>
        <dbReference type="SAM" id="MobiDB-lite"/>
    </source>
</evidence>
<dbReference type="InterPro" id="IPR018379">
    <property type="entry name" value="BEN_domain"/>
</dbReference>